<sequence length="68" mass="7005">MTQLEAQLMVSDVGAALLVIPQDVPTSWVGAAATSCADALSQVRNRLSTLSTEATEAEASCKALDAIL</sequence>
<organism evidence="1 2">
    <name type="scientific">Actinomyces weissii</name>
    <dbReference type="NCBI Taxonomy" id="675090"/>
    <lineage>
        <taxon>Bacteria</taxon>
        <taxon>Bacillati</taxon>
        <taxon>Actinomycetota</taxon>
        <taxon>Actinomycetes</taxon>
        <taxon>Actinomycetales</taxon>
        <taxon>Actinomycetaceae</taxon>
        <taxon>Actinomyces</taxon>
    </lineage>
</organism>
<evidence type="ECO:0000313" key="2">
    <source>
        <dbReference type="Proteomes" id="UP000595895"/>
    </source>
</evidence>
<name>A0A7T7M9G9_9ACTO</name>
<gene>
    <name evidence="1" type="ORF">JG540_09865</name>
</gene>
<keyword evidence="2" id="KW-1185">Reference proteome</keyword>
<dbReference type="EMBL" id="CP066802">
    <property type="protein sequence ID" value="QQM67283.1"/>
    <property type="molecule type" value="Genomic_DNA"/>
</dbReference>
<dbReference type="RefSeq" id="WP_200275726.1">
    <property type="nucleotide sequence ID" value="NZ_CP066802.1"/>
</dbReference>
<proteinExistence type="predicted"/>
<dbReference type="Proteomes" id="UP000595895">
    <property type="component" value="Chromosome"/>
</dbReference>
<dbReference type="KEGG" id="awe:JG540_09865"/>
<protein>
    <submittedName>
        <fullName evidence="1">Uncharacterized protein</fullName>
    </submittedName>
</protein>
<evidence type="ECO:0000313" key="1">
    <source>
        <dbReference type="EMBL" id="QQM67283.1"/>
    </source>
</evidence>
<dbReference type="AlphaFoldDB" id="A0A7T7M9G9"/>
<reference evidence="1 2" key="1">
    <citation type="submission" date="2020-12" db="EMBL/GenBank/DDBJ databases">
        <authorList>
            <person name="Zhou J."/>
        </authorList>
    </citation>
    <scope>NUCLEOTIDE SEQUENCE [LARGE SCALE GENOMIC DNA]</scope>
    <source>
        <strain evidence="1 2">CCUG 61299</strain>
    </source>
</reference>
<accession>A0A7T7M9G9</accession>